<sequence>MAFYLPTSQGEWLAWSVAVITLLFGLLLMFAPGISLKILRLSAPDLRPHALSSVRATMAGPYIGLGVACLLFAQPFLWMALGCVWGFVLFGRLISMMSDKTNSFYNWIAALIELMLAAGPLLFAFGFVA</sequence>
<keyword evidence="3" id="KW-1185">Reference proteome</keyword>
<name>A0A366DS90_9HYPH</name>
<dbReference type="Proteomes" id="UP000252893">
    <property type="component" value="Unassembled WGS sequence"/>
</dbReference>
<accession>A0A366DS90</accession>
<dbReference type="RefSeq" id="WP_113945264.1">
    <property type="nucleotide sequence ID" value="NZ_JAHREH010000006.1"/>
</dbReference>
<feature type="transmembrane region" description="Helical" evidence="1">
    <location>
        <begin position="12"/>
        <end position="39"/>
    </location>
</feature>
<dbReference type="OrthoDB" id="9808658at2"/>
<protein>
    <submittedName>
        <fullName evidence="2">Uncharacterized protein DUF4345</fullName>
    </submittedName>
</protein>
<reference evidence="2 3" key="1">
    <citation type="submission" date="2018-06" db="EMBL/GenBank/DDBJ databases">
        <title>Genomic Encyclopedia of Type Strains, Phase IV (KMG-IV): sequencing the most valuable type-strain genomes for metagenomic binning, comparative biology and taxonomic classification.</title>
        <authorList>
            <person name="Goeker M."/>
        </authorList>
    </citation>
    <scope>NUCLEOTIDE SEQUENCE [LARGE SCALE GENOMIC DNA]</scope>
    <source>
        <strain evidence="2 3">DSM 25619</strain>
    </source>
</reference>
<evidence type="ECO:0000313" key="2">
    <source>
        <dbReference type="EMBL" id="RBO92967.1"/>
    </source>
</evidence>
<dbReference type="AlphaFoldDB" id="A0A366DS90"/>
<keyword evidence="1" id="KW-0472">Membrane</keyword>
<evidence type="ECO:0000313" key="3">
    <source>
        <dbReference type="Proteomes" id="UP000252893"/>
    </source>
</evidence>
<organism evidence="2 3">
    <name type="scientific">Pseudochrobactrum asaccharolyticum</name>
    <dbReference type="NCBI Taxonomy" id="354351"/>
    <lineage>
        <taxon>Bacteria</taxon>
        <taxon>Pseudomonadati</taxon>
        <taxon>Pseudomonadota</taxon>
        <taxon>Alphaproteobacteria</taxon>
        <taxon>Hyphomicrobiales</taxon>
        <taxon>Brucellaceae</taxon>
        <taxon>Pseudochrobactrum</taxon>
    </lineage>
</organism>
<keyword evidence="1" id="KW-1133">Transmembrane helix</keyword>
<dbReference type="Pfam" id="PF14248">
    <property type="entry name" value="DUF4345"/>
    <property type="match status" value="1"/>
</dbReference>
<keyword evidence="1" id="KW-0812">Transmembrane</keyword>
<dbReference type="EMBL" id="QNRH01000006">
    <property type="protein sequence ID" value="RBO92967.1"/>
    <property type="molecule type" value="Genomic_DNA"/>
</dbReference>
<gene>
    <name evidence="2" type="ORF">DFR47_10647</name>
</gene>
<comment type="caution">
    <text evidence="2">The sequence shown here is derived from an EMBL/GenBank/DDBJ whole genome shotgun (WGS) entry which is preliminary data.</text>
</comment>
<feature type="transmembrane region" description="Helical" evidence="1">
    <location>
        <begin position="60"/>
        <end position="87"/>
    </location>
</feature>
<feature type="transmembrane region" description="Helical" evidence="1">
    <location>
        <begin position="107"/>
        <end position="128"/>
    </location>
</feature>
<evidence type="ECO:0000256" key="1">
    <source>
        <dbReference type="SAM" id="Phobius"/>
    </source>
</evidence>
<dbReference type="InterPro" id="IPR025597">
    <property type="entry name" value="DUF4345"/>
</dbReference>
<proteinExistence type="predicted"/>